<dbReference type="NCBIfam" id="TIGR00402">
    <property type="entry name" value="napF"/>
    <property type="match status" value="1"/>
</dbReference>
<dbReference type="EMBL" id="RKHR01000004">
    <property type="protein sequence ID" value="ROS01559.1"/>
    <property type="molecule type" value="Genomic_DNA"/>
</dbReference>
<evidence type="ECO:0000313" key="8">
    <source>
        <dbReference type="Proteomes" id="UP000275394"/>
    </source>
</evidence>
<organism evidence="7 8">
    <name type="scientific">Sinobacterium caligoides</name>
    <dbReference type="NCBI Taxonomy" id="933926"/>
    <lineage>
        <taxon>Bacteria</taxon>
        <taxon>Pseudomonadati</taxon>
        <taxon>Pseudomonadota</taxon>
        <taxon>Gammaproteobacteria</taxon>
        <taxon>Cellvibrionales</taxon>
        <taxon>Spongiibacteraceae</taxon>
        <taxon>Sinobacterium</taxon>
    </lineage>
</organism>
<evidence type="ECO:0000256" key="1">
    <source>
        <dbReference type="ARBA" id="ARBA00022485"/>
    </source>
</evidence>
<dbReference type="InterPro" id="IPR004496">
    <property type="entry name" value="NapF"/>
</dbReference>
<evidence type="ECO:0000256" key="5">
    <source>
        <dbReference type="ARBA" id="ARBA00023014"/>
    </source>
</evidence>
<dbReference type="CDD" id="cd10564">
    <property type="entry name" value="NapF_like"/>
    <property type="match status" value="1"/>
</dbReference>
<proteinExistence type="predicted"/>
<dbReference type="InterPro" id="IPR017896">
    <property type="entry name" value="4Fe4S_Fe-S-bd"/>
</dbReference>
<dbReference type="PROSITE" id="PS51379">
    <property type="entry name" value="4FE4S_FER_2"/>
    <property type="match status" value="3"/>
</dbReference>
<dbReference type="SUPFAM" id="SSF54862">
    <property type="entry name" value="4Fe-4S ferredoxins"/>
    <property type="match status" value="1"/>
</dbReference>
<keyword evidence="2" id="KW-0479">Metal-binding</keyword>
<evidence type="ECO:0000256" key="4">
    <source>
        <dbReference type="ARBA" id="ARBA00023004"/>
    </source>
</evidence>
<evidence type="ECO:0000259" key="6">
    <source>
        <dbReference type="PROSITE" id="PS51379"/>
    </source>
</evidence>
<evidence type="ECO:0000256" key="2">
    <source>
        <dbReference type="ARBA" id="ARBA00022723"/>
    </source>
</evidence>
<dbReference type="PANTHER" id="PTHR24960">
    <property type="entry name" value="PHOTOSYSTEM I IRON-SULFUR CENTER-RELATED"/>
    <property type="match status" value="1"/>
</dbReference>
<accession>A0A3N2DPJ9</accession>
<dbReference type="GO" id="GO:0005737">
    <property type="term" value="C:cytoplasm"/>
    <property type="evidence" value="ECO:0007669"/>
    <property type="project" value="TreeGrafter"/>
</dbReference>
<dbReference type="Proteomes" id="UP000275394">
    <property type="component" value="Unassembled WGS sequence"/>
</dbReference>
<reference evidence="7 8" key="1">
    <citation type="submission" date="2018-11" db="EMBL/GenBank/DDBJ databases">
        <title>Genomic Encyclopedia of Type Strains, Phase IV (KMG-IV): sequencing the most valuable type-strain genomes for metagenomic binning, comparative biology and taxonomic classification.</title>
        <authorList>
            <person name="Goeker M."/>
        </authorList>
    </citation>
    <scope>NUCLEOTIDE SEQUENCE [LARGE SCALE GENOMIC DNA]</scope>
    <source>
        <strain evidence="7 8">DSM 100316</strain>
    </source>
</reference>
<dbReference type="InterPro" id="IPR050157">
    <property type="entry name" value="PSI_iron-sulfur_center"/>
</dbReference>
<keyword evidence="1" id="KW-0004">4Fe-4S</keyword>
<dbReference type="RefSeq" id="WP_123712337.1">
    <property type="nucleotide sequence ID" value="NZ_RKHR01000004.1"/>
</dbReference>
<keyword evidence="8" id="KW-1185">Reference proteome</keyword>
<dbReference type="GO" id="GO:0046872">
    <property type="term" value="F:metal ion binding"/>
    <property type="evidence" value="ECO:0007669"/>
    <property type="project" value="UniProtKB-KW"/>
</dbReference>
<evidence type="ECO:0000256" key="3">
    <source>
        <dbReference type="ARBA" id="ARBA00022737"/>
    </source>
</evidence>
<dbReference type="Pfam" id="PF12800">
    <property type="entry name" value="Fer4_4"/>
    <property type="match status" value="1"/>
</dbReference>
<feature type="domain" description="4Fe-4S ferredoxin-type" evidence="6">
    <location>
        <begin position="142"/>
        <end position="171"/>
    </location>
</feature>
<dbReference type="Gene3D" id="3.30.70.20">
    <property type="match status" value="2"/>
</dbReference>
<keyword evidence="4" id="KW-0408">Iron</keyword>
<gene>
    <name evidence="7" type="ORF">EDC56_2001</name>
</gene>
<dbReference type="GO" id="GO:0051539">
    <property type="term" value="F:4 iron, 4 sulfur cluster binding"/>
    <property type="evidence" value="ECO:0007669"/>
    <property type="project" value="UniProtKB-KW"/>
</dbReference>
<keyword evidence="3" id="KW-0677">Repeat</keyword>
<dbReference type="PROSITE" id="PS00198">
    <property type="entry name" value="4FE4S_FER_1"/>
    <property type="match status" value="2"/>
</dbReference>
<keyword evidence="5" id="KW-0411">Iron-sulfur</keyword>
<dbReference type="PANTHER" id="PTHR24960:SF46">
    <property type="entry name" value="FERREDOXIN-TYPE PROTEIN NAPF"/>
    <property type="match status" value="1"/>
</dbReference>
<dbReference type="Pfam" id="PF12838">
    <property type="entry name" value="Fer4_7"/>
    <property type="match status" value="1"/>
</dbReference>
<feature type="domain" description="4Fe-4S ferredoxin-type" evidence="6">
    <location>
        <begin position="65"/>
        <end position="96"/>
    </location>
</feature>
<comment type="caution">
    <text evidence="7">The sequence shown here is derived from an EMBL/GenBank/DDBJ whole genome shotgun (WGS) entry which is preliminary data.</text>
</comment>
<sequence>MKTEDVDLNRRSFVSGKLKEIATTKTVTPPRPPWVTESSLLDACSRCGDCITACPEKIIVHGNDQYPELDFTRSGCDYCGDCAASCQQEVFLPQQQRRPALAWQQRAVLNERCLNYNQVMCQSCQDSCQTEAIHFSYQDRIPRPVINLERCDGCGFCLSVCPTQAIDLLNPEDVAYEHL</sequence>
<dbReference type="OrthoDB" id="9808559at2"/>
<dbReference type="AlphaFoldDB" id="A0A3N2DPJ9"/>
<dbReference type="InterPro" id="IPR017900">
    <property type="entry name" value="4Fe4S_Fe_S_CS"/>
</dbReference>
<name>A0A3N2DPJ9_9GAMM</name>
<feature type="domain" description="4Fe-4S ferredoxin-type" evidence="6">
    <location>
        <begin position="34"/>
        <end position="64"/>
    </location>
</feature>
<protein>
    <submittedName>
        <fullName evidence="7">Periplasmic nitrate reductase maturation protein NapF</fullName>
    </submittedName>
</protein>
<evidence type="ECO:0000313" key="7">
    <source>
        <dbReference type="EMBL" id="ROS01559.1"/>
    </source>
</evidence>